<name>A0A845BK41_9NEIS</name>
<feature type="chain" id="PRO_5032662339" evidence="10">
    <location>
        <begin position="22"/>
        <end position="286"/>
    </location>
</feature>
<dbReference type="PANTHER" id="PTHR21581">
    <property type="entry name" value="D-ALANYL-D-ALANINE CARBOXYPEPTIDASE"/>
    <property type="match status" value="1"/>
</dbReference>
<keyword evidence="6" id="KW-0961">Cell wall biogenesis/degradation</keyword>
<evidence type="ECO:0000256" key="8">
    <source>
        <dbReference type="PIRSR" id="PIRSR618044-2"/>
    </source>
</evidence>
<evidence type="ECO:0000256" key="2">
    <source>
        <dbReference type="ARBA" id="ARBA00022729"/>
    </source>
</evidence>
<evidence type="ECO:0000256" key="1">
    <source>
        <dbReference type="ARBA" id="ARBA00007164"/>
    </source>
</evidence>
<dbReference type="GO" id="GO:0009252">
    <property type="term" value="P:peptidoglycan biosynthetic process"/>
    <property type="evidence" value="ECO:0007669"/>
    <property type="project" value="UniProtKB-KW"/>
</dbReference>
<evidence type="ECO:0000256" key="9">
    <source>
        <dbReference type="RuleBase" id="RU004016"/>
    </source>
</evidence>
<dbReference type="InterPro" id="IPR018044">
    <property type="entry name" value="Peptidase_S11"/>
</dbReference>
<evidence type="ECO:0000259" key="11">
    <source>
        <dbReference type="Pfam" id="PF00768"/>
    </source>
</evidence>
<evidence type="ECO:0000256" key="7">
    <source>
        <dbReference type="PIRSR" id="PIRSR618044-1"/>
    </source>
</evidence>
<dbReference type="GO" id="GO:0008360">
    <property type="term" value="P:regulation of cell shape"/>
    <property type="evidence" value="ECO:0007669"/>
    <property type="project" value="UniProtKB-KW"/>
</dbReference>
<accession>A0A845BK41</accession>
<feature type="active site" description="Proton acceptor" evidence="7">
    <location>
        <position position="67"/>
    </location>
</feature>
<comment type="similarity">
    <text evidence="1 9">Belongs to the peptidase S11 family.</text>
</comment>
<feature type="active site" description="Proton acceptor" evidence="7">
    <location>
        <position position="70"/>
    </location>
</feature>
<feature type="signal peptide" evidence="10">
    <location>
        <begin position="1"/>
        <end position="21"/>
    </location>
</feature>
<evidence type="ECO:0000256" key="3">
    <source>
        <dbReference type="ARBA" id="ARBA00022801"/>
    </source>
</evidence>
<comment type="caution">
    <text evidence="12">The sequence shown here is derived from an EMBL/GenBank/DDBJ whole genome shotgun (WGS) entry which is preliminary data.</text>
</comment>
<keyword evidence="2 10" id="KW-0732">Signal</keyword>
<dbReference type="EMBL" id="WSSB01000005">
    <property type="protein sequence ID" value="MXR36612.1"/>
    <property type="molecule type" value="Genomic_DNA"/>
</dbReference>
<keyword evidence="13" id="KW-1185">Reference proteome</keyword>
<dbReference type="Proteomes" id="UP000467214">
    <property type="component" value="Unassembled WGS sequence"/>
</dbReference>
<feature type="active site" evidence="7">
    <location>
        <position position="124"/>
    </location>
</feature>
<reference evidence="12 13" key="1">
    <citation type="submission" date="2019-12" db="EMBL/GenBank/DDBJ databases">
        <title>Neisseriaceae gen. nov. sp. Genome sequencing and assembly.</title>
        <authorList>
            <person name="Liu Z."/>
            <person name="Li A."/>
        </authorList>
    </citation>
    <scope>NUCLEOTIDE SEQUENCE [LARGE SCALE GENOMIC DNA]</scope>
    <source>
        <strain evidence="12 13">B2N2-7</strain>
    </source>
</reference>
<evidence type="ECO:0000256" key="5">
    <source>
        <dbReference type="ARBA" id="ARBA00022984"/>
    </source>
</evidence>
<dbReference type="PRINTS" id="PR00725">
    <property type="entry name" value="DADACBPTASE1"/>
</dbReference>
<dbReference type="SUPFAM" id="SSF56601">
    <property type="entry name" value="beta-lactamase/transpeptidase-like"/>
    <property type="match status" value="1"/>
</dbReference>
<evidence type="ECO:0000313" key="13">
    <source>
        <dbReference type="Proteomes" id="UP000467214"/>
    </source>
</evidence>
<dbReference type="InterPro" id="IPR012338">
    <property type="entry name" value="Beta-lactam/transpept-like"/>
</dbReference>
<organism evidence="12 13">
    <name type="scientific">Craterilacuibacter sinensis</name>
    <dbReference type="NCBI Taxonomy" id="2686017"/>
    <lineage>
        <taxon>Bacteria</taxon>
        <taxon>Pseudomonadati</taxon>
        <taxon>Pseudomonadota</taxon>
        <taxon>Betaproteobacteria</taxon>
        <taxon>Neisseriales</taxon>
        <taxon>Neisseriaceae</taxon>
        <taxon>Craterilacuibacter</taxon>
    </lineage>
</organism>
<gene>
    <name evidence="12" type="ORF">GQF02_06480</name>
</gene>
<keyword evidence="3" id="KW-0378">Hydrolase</keyword>
<evidence type="ECO:0000313" key="12">
    <source>
        <dbReference type="EMBL" id="MXR36612.1"/>
    </source>
</evidence>
<dbReference type="Gene3D" id="3.40.710.10">
    <property type="entry name" value="DD-peptidase/beta-lactamase superfamily"/>
    <property type="match status" value="1"/>
</dbReference>
<dbReference type="GO" id="GO:0009002">
    <property type="term" value="F:serine-type D-Ala-D-Ala carboxypeptidase activity"/>
    <property type="evidence" value="ECO:0007669"/>
    <property type="project" value="InterPro"/>
</dbReference>
<dbReference type="GO" id="GO:0006508">
    <property type="term" value="P:proteolysis"/>
    <property type="evidence" value="ECO:0007669"/>
    <property type="project" value="InterPro"/>
</dbReference>
<keyword evidence="5" id="KW-0573">Peptidoglycan synthesis</keyword>
<dbReference type="AlphaFoldDB" id="A0A845BK41"/>
<feature type="domain" description="Peptidase S11 D-alanyl-D-alanine carboxypeptidase A N-terminal" evidence="11">
    <location>
        <begin position="31"/>
        <end position="260"/>
    </location>
</feature>
<evidence type="ECO:0000256" key="6">
    <source>
        <dbReference type="ARBA" id="ARBA00023316"/>
    </source>
</evidence>
<evidence type="ECO:0000256" key="10">
    <source>
        <dbReference type="SAM" id="SignalP"/>
    </source>
</evidence>
<protein>
    <submittedName>
        <fullName evidence="12">Peptidase S11</fullName>
    </submittedName>
</protein>
<keyword evidence="4" id="KW-0133">Cell shape</keyword>
<dbReference type="PANTHER" id="PTHR21581:SF26">
    <property type="entry name" value="D-ALANYL-D-ALANINE ENDOPEPTIDASE"/>
    <property type="match status" value="1"/>
</dbReference>
<dbReference type="Pfam" id="PF00768">
    <property type="entry name" value="Peptidase_S11"/>
    <property type="match status" value="1"/>
</dbReference>
<feature type="binding site" evidence="8">
    <location>
        <position position="230"/>
    </location>
    <ligand>
        <name>substrate</name>
    </ligand>
</feature>
<dbReference type="InterPro" id="IPR001967">
    <property type="entry name" value="Peptidase_S11_N"/>
</dbReference>
<proteinExistence type="inferred from homology"/>
<dbReference type="GO" id="GO:0071555">
    <property type="term" value="P:cell wall organization"/>
    <property type="evidence" value="ECO:0007669"/>
    <property type="project" value="UniProtKB-KW"/>
</dbReference>
<dbReference type="RefSeq" id="WP_124736579.1">
    <property type="nucleotide sequence ID" value="NZ_WSSB01000005.1"/>
</dbReference>
<sequence length="286" mass="31224">MLRIITALSVSLLALPPMVHAAQPVYHLAAFQQSAPQLSSNAVLVLNTSTGEALYQKNAGMRTPIASITKLMTAMVMLDAGQPLDDMLTISDAEIDRLKNTSSRLAVGTTLSRREMLLLALMSSENRASHVLSRYYPGGTQAFVARMNSKARALGMNNTVFYDPTGLDMRNSSTAQDLARMVRAAHGYPLIRQFSTSTEHDTIARAGRMLHYKNSNALVREGEWDIGLSKTGYIQEAGRCLVMYATVGGQQLVIVLLDSKASNARTNDAKNIRTWLEAQPGHWLAG</sequence>
<evidence type="ECO:0000256" key="4">
    <source>
        <dbReference type="ARBA" id="ARBA00022960"/>
    </source>
</evidence>